<keyword evidence="1" id="KW-0732">Signal</keyword>
<dbReference type="AlphaFoldDB" id="A0A1D7U761"/>
<feature type="chain" id="PRO_5009100016" evidence="1">
    <location>
        <begin position="34"/>
        <end position="210"/>
    </location>
</feature>
<keyword evidence="3" id="KW-1185">Reference proteome</keyword>
<gene>
    <name evidence="2" type="ORF">BHK69_24410</name>
</gene>
<proteinExistence type="predicted"/>
<evidence type="ECO:0000256" key="1">
    <source>
        <dbReference type="SAM" id="SignalP"/>
    </source>
</evidence>
<accession>A0A1D7U761</accession>
<reference evidence="2 3" key="1">
    <citation type="journal article" date="2015" name="Antonie Van Leeuwenhoek">
        <title>Bosea vaviloviae sp. nov., a new species of slow-growing rhizobia isolated from nodules of the relict species Vavilovia formosa (Stev.) Fed.</title>
        <authorList>
            <person name="Safronova V.I."/>
            <person name="Kuznetsova I.G."/>
            <person name="Sazanova A.L."/>
            <person name="Kimeklis A.K."/>
            <person name="Belimov A.A."/>
            <person name="Andronov E.E."/>
            <person name="Pinaev A.G."/>
            <person name="Chizhevskaya E.P."/>
            <person name="Pukhaev A.R."/>
            <person name="Popov K.P."/>
            <person name="Willems A."/>
            <person name="Tikhonovich I.A."/>
        </authorList>
    </citation>
    <scope>NUCLEOTIDE SEQUENCE [LARGE SCALE GENOMIC DNA]</scope>
    <source>
        <strain evidence="2 3">Vaf18</strain>
    </source>
</reference>
<evidence type="ECO:0000313" key="3">
    <source>
        <dbReference type="Proteomes" id="UP000094969"/>
    </source>
</evidence>
<dbReference type="EMBL" id="CP017147">
    <property type="protein sequence ID" value="AOO83167.1"/>
    <property type="molecule type" value="Genomic_DNA"/>
</dbReference>
<protein>
    <submittedName>
        <fullName evidence="2">Uncharacterized protein</fullName>
    </submittedName>
</protein>
<dbReference type="Proteomes" id="UP000094969">
    <property type="component" value="Chromosome"/>
</dbReference>
<organism evidence="2 3">
    <name type="scientific">Bosea vaviloviae</name>
    <dbReference type="NCBI Taxonomy" id="1526658"/>
    <lineage>
        <taxon>Bacteria</taxon>
        <taxon>Pseudomonadati</taxon>
        <taxon>Pseudomonadota</taxon>
        <taxon>Alphaproteobacteria</taxon>
        <taxon>Hyphomicrobiales</taxon>
        <taxon>Boseaceae</taxon>
        <taxon>Bosea</taxon>
    </lineage>
</organism>
<sequence>MSPPPLHPPQRFPTWRAAAAILAFLGLASVANAAEAIDRLGIPGPLNFSGTAYRLAWSSHPTAAYYKQEYLPTGQASSSYRTMLVIEVIESGTDVATALAAQVRSLNQRKGKDPLLNLAIIQNRQTGEALLDFIISAKDSRGVAIAEWNAYRYAPRKSADGKNGVMLFAVSHRAYGDADIREFLGKLKSFRPDEINRLAQHPLPTARLSR</sequence>
<dbReference type="KEGG" id="bvv:BHK69_24410"/>
<name>A0A1D7U761_9HYPH</name>
<dbReference type="STRING" id="1526658.BHK69_24410"/>
<feature type="signal peptide" evidence="1">
    <location>
        <begin position="1"/>
        <end position="33"/>
    </location>
</feature>
<evidence type="ECO:0000313" key="2">
    <source>
        <dbReference type="EMBL" id="AOO83167.1"/>
    </source>
</evidence>